<feature type="chain" id="PRO_5040447901" evidence="2">
    <location>
        <begin position="17"/>
        <end position="177"/>
    </location>
</feature>
<evidence type="ECO:0000256" key="1">
    <source>
        <dbReference type="SAM" id="MobiDB-lite"/>
    </source>
</evidence>
<feature type="region of interest" description="Disordered" evidence="1">
    <location>
        <begin position="65"/>
        <end position="155"/>
    </location>
</feature>
<keyword evidence="4" id="KW-1185">Reference proteome</keyword>
<feature type="signal peptide" evidence="2">
    <location>
        <begin position="1"/>
        <end position="16"/>
    </location>
</feature>
<dbReference type="AlphaFoldDB" id="A0A9P8TSS5"/>
<evidence type="ECO:0000256" key="2">
    <source>
        <dbReference type="SAM" id="SignalP"/>
    </source>
</evidence>
<protein>
    <submittedName>
        <fullName evidence="3">Uncharacterized protein</fullName>
    </submittedName>
</protein>
<proteinExistence type="predicted"/>
<evidence type="ECO:0000313" key="3">
    <source>
        <dbReference type="EMBL" id="KAH6606501.1"/>
    </source>
</evidence>
<organism evidence="3 4">
    <name type="scientific">Trichoderma cornu-damae</name>
    <dbReference type="NCBI Taxonomy" id="654480"/>
    <lineage>
        <taxon>Eukaryota</taxon>
        <taxon>Fungi</taxon>
        <taxon>Dikarya</taxon>
        <taxon>Ascomycota</taxon>
        <taxon>Pezizomycotina</taxon>
        <taxon>Sordariomycetes</taxon>
        <taxon>Hypocreomycetidae</taxon>
        <taxon>Hypocreales</taxon>
        <taxon>Hypocreaceae</taxon>
        <taxon>Trichoderma</taxon>
    </lineage>
</organism>
<sequence>MRATIVVTAFIASALADYGISPEKCAAECTAARGKCVAKPDANMAECASEYAACLGYNPFGDHGDREEEVPTKCSKPVIAPTRPPPKPDCRHVKECEEEHGEHGEHEEHEEHEQHEEHEEHEQHEEQEEHEQHGHHHRNQTSPPPVRPTHPVVVSGGSGAKPWDFFSFLAAGIAALL</sequence>
<comment type="caution">
    <text evidence="3">The sequence shown here is derived from an EMBL/GenBank/DDBJ whole genome shotgun (WGS) entry which is preliminary data.</text>
</comment>
<accession>A0A9P8TSS5</accession>
<gene>
    <name evidence="3" type="ORF">Trco_005654</name>
</gene>
<dbReference type="OrthoDB" id="3836772at2759"/>
<name>A0A9P8TSS5_9HYPO</name>
<keyword evidence="2" id="KW-0732">Signal</keyword>
<reference evidence="3" key="1">
    <citation type="submission" date="2021-08" db="EMBL/GenBank/DDBJ databases">
        <title>Chromosome-Level Trichoderma cornu-damae using Hi-C Data.</title>
        <authorList>
            <person name="Kim C.S."/>
        </authorList>
    </citation>
    <scope>NUCLEOTIDE SEQUENCE</scope>
    <source>
        <strain evidence="3">KA19-0412C</strain>
    </source>
</reference>
<feature type="compositionally biased region" description="Basic and acidic residues" evidence="1">
    <location>
        <begin position="86"/>
        <end position="124"/>
    </location>
</feature>
<dbReference type="Proteomes" id="UP000827724">
    <property type="component" value="Unassembled WGS sequence"/>
</dbReference>
<evidence type="ECO:0000313" key="4">
    <source>
        <dbReference type="Proteomes" id="UP000827724"/>
    </source>
</evidence>
<dbReference type="EMBL" id="JAIWOZ010000004">
    <property type="protein sequence ID" value="KAH6606501.1"/>
    <property type="molecule type" value="Genomic_DNA"/>
</dbReference>